<feature type="region of interest" description="Disordered" evidence="1">
    <location>
        <begin position="281"/>
        <end position="414"/>
    </location>
</feature>
<dbReference type="RefSeq" id="WP_201843284.1">
    <property type="nucleotide sequence ID" value="NZ_JAERRK010000025.1"/>
</dbReference>
<feature type="compositionally biased region" description="Pro residues" evidence="1">
    <location>
        <begin position="329"/>
        <end position="344"/>
    </location>
</feature>
<dbReference type="EMBL" id="JAERRK010000025">
    <property type="protein sequence ID" value="MBL1086725.1"/>
    <property type="molecule type" value="Genomic_DNA"/>
</dbReference>
<feature type="compositionally biased region" description="Pro residues" evidence="1">
    <location>
        <begin position="363"/>
        <end position="398"/>
    </location>
</feature>
<reference evidence="2" key="1">
    <citation type="submission" date="2021-01" db="EMBL/GenBank/DDBJ databases">
        <title>WGS of actinomycetes isolated from Thailand.</title>
        <authorList>
            <person name="Thawai C."/>
        </authorList>
    </citation>
    <scope>NUCLEOTIDE SEQUENCE</scope>
    <source>
        <strain evidence="2">RCU-197</strain>
    </source>
</reference>
<organism evidence="2 3">
    <name type="scientific">Streptomyces actinomycinicus</name>
    <dbReference type="NCBI Taxonomy" id="1695166"/>
    <lineage>
        <taxon>Bacteria</taxon>
        <taxon>Bacillati</taxon>
        <taxon>Actinomycetota</taxon>
        <taxon>Actinomycetes</taxon>
        <taxon>Kitasatosporales</taxon>
        <taxon>Streptomycetaceae</taxon>
        <taxon>Streptomyces</taxon>
    </lineage>
</organism>
<name>A0A937JQH9_9ACTN</name>
<sequence>MDKAREQRTGRLVPAEEIGPDPEPFERPLICLHCDSVVEPVRGYKSVPSLFRLAKGTSHEAGCLLNPTEVIQSIAHGSHGLAHVTDDGLLRLELPADISALPPWPTMPIDDTDTDVVRTHNTTTVRPYLPPAITSAAKIARFLHMHGFDPKVVERFRVKPHGQRPILWGRFCYSPRTYADLYQRCARREPISHPIAVHGTVHSIAQDRNGKPYARLALDVPAGDTRFHVLLRSAHDSLIKPLTAGTHVLAVGDWTLFDTPHVPQLRLFADEHWQIAYWETDPTTGLPTEPICPAPVTARQRPDAEARARTRRSRPAREPRHAPAQPESITPPPPPALAAPPPQAQPAAETVLPESELADEPAVTPPHPEPAVPDAPTQPPPVPPQPPFPPPPVPPLAEPAPRRQGWRRWFGRRP</sequence>
<gene>
    <name evidence="2" type="ORF">JK359_33000</name>
</gene>
<accession>A0A937JQH9</accession>
<feature type="compositionally biased region" description="Basic residues" evidence="1">
    <location>
        <begin position="404"/>
        <end position="414"/>
    </location>
</feature>
<evidence type="ECO:0000313" key="3">
    <source>
        <dbReference type="Proteomes" id="UP000661858"/>
    </source>
</evidence>
<proteinExistence type="predicted"/>
<evidence type="ECO:0000313" key="2">
    <source>
        <dbReference type="EMBL" id="MBL1086725.1"/>
    </source>
</evidence>
<keyword evidence="3" id="KW-1185">Reference proteome</keyword>
<dbReference type="Proteomes" id="UP000661858">
    <property type="component" value="Unassembled WGS sequence"/>
</dbReference>
<dbReference type="AlphaFoldDB" id="A0A937JQH9"/>
<evidence type="ECO:0000256" key="1">
    <source>
        <dbReference type="SAM" id="MobiDB-lite"/>
    </source>
</evidence>
<protein>
    <submittedName>
        <fullName evidence="2">Uncharacterized protein</fullName>
    </submittedName>
</protein>
<comment type="caution">
    <text evidence="2">The sequence shown here is derived from an EMBL/GenBank/DDBJ whole genome shotgun (WGS) entry which is preliminary data.</text>
</comment>